<keyword evidence="2" id="KW-0255">Endonuclease</keyword>
<dbReference type="KEGG" id="palr:HGI30_15060"/>
<feature type="domain" description="YqaJ viral recombinase" evidence="1">
    <location>
        <begin position="16"/>
        <end position="149"/>
    </location>
</feature>
<protein>
    <submittedName>
        <fullName evidence="2">Endonuclease</fullName>
    </submittedName>
</protein>
<reference evidence="2 3" key="1">
    <citation type="submission" date="2020-04" db="EMBL/GenBank/DDBJ databases">
        <title>Novel Paenibacillus strain UniB2 isolated from commercial digestive syrup.</title>
        <authorList>
            <person name="Thorat V."/>
            <person name="Kirdat K."/>
            <person name="Tiwarekar B."/>
            <person name="Yadav A."/>
        </authorList>
    </citation>
    <scope>NUCLEOTIDE SEQUENCE [LARGE SCALE GENOMIC DNA]</scope>
    <source>
        <strain evidence="2 3">UniB2</strain>
    </source>
</reference>
<evidence type="ECO:0000259" key="1">
    <source>
        <dbReference type="Pfam" id="PF09588"/>
    </source>
</evidence>
<dbReference type="EMBL" id="CP051428">
    <property type="protein sequence ID" value="QJC52752.1"/>
    <property type="molecule type" value="Genomic_DNA"/>
</dbReference>
<sequence>MKAKRVVSTVNLSHEDWLEWRRKGIGGSDVAAICNMSRYKSAMSVYLDKIGELPPLEDNPKMAAGRKMEPLIADWFADDTGYKVQKRNAIFKHPEYEFMFANIDRWLPGLNAGLECKNTSEYAKDDWAGTQAPTEYILQCNHYMAVTGAARWFIAVLIGGWNFQWRVIERDEELISNLITIESNFWHDNVQAKQPPAFSHQDSQYLNDLYPQSEPSKKVDLPETAYEFMQSLYEARKYGRIYKQQEEAAKNQLKGMIGDADVAYFQGDPVFTWRSNAKNRPFKVVGGEE</sequence>
<evidence type="ECO:0000313" key="2">
    <source>
        <dbReference type="EMBL" id="QJC52752.1"/>
    </source>
</evidence>
<dbReference type="SUPFAM" id="SSF52980">
    <property type="entry name" value="Restriction endonuclease-like"/>
    <property type="match status" value="1"/>
</dbReference>
<dbReference type="InterPro" id="IPR011335">
    <property type="entry name" value="Restrct_endonuc-II-like"/>
</dbReference>
<dbReference type="RefSeq" id="WP_168908304.1">
    <property type="nucleotide sequence ID" value="NZ_CP051428.1"/>
</dbReference>
<dbReference type="InterPro" id="IPR019080">
    <property type="entry name" value="YqaJ_viral_recombinase"/>
</dbReference>
<dbReference type="AlphaFoldDB" id="A0A6H2GZD0"/>
<name>A0A6H2GZD0_9BACL</name>
<keyword evidence="2" id="KW-0378">Hydrolase</keyword>
<dbReference type="InterPro" id="IPR011604">
    <property type="entry name" value="PDDEXK-like_dom_sf"/>
</dbReference>
<accession>A0A6H2GZD0</accession>
<dbReference type="InterPro" id="IPR017482">
    <property type="entry name" value="Lambda-type_endonuclease"/>
</dbReference>
<dbReference type="GO" id="GO:0004519">
    <property type="term" value="F:endonuclease activity"/>
    <property type="evidence" value="ECO:0007669"/>
    <property type="project" value="UniProtKB-KW"/>
</dbReference>
<dbReference type="NCBIfam" id="TIGR03033">
    <property type="entry name" value="phage_rel_nuc"/>
    <property type="match status" value="1"/>
</dbReference>
<evidence type="ECO:0000313" key="3">
    <source>
        <dbReference type="Proteomes" id="UP000502136"/>
    </source>
</evidence>
<organism evidence="2 3">
    <name type="scientific">Paenibacillus albicereus</name>
    <dbReference type="NCBI Taxonomy" id="2726185"/>
    <lineage>
        <taxon>Bacteria</taxon>
        <taxon>Bacillati</taxon>
        <taxon>Bacillota</taxon>
        <taxon>Bacilli</taxon>
        <taxon>Bacillales</taxon>
        <taxon>Paenibacillaceae</taxon>
        <taxon>Paenibacillus</taxon>
    </lineage>
</organism>
<dbReference type="Pfam" id="PF09588">
    <property type="entry name" value="YqaJ"/>
    <property type="match status" value="1"/>
</dbReference>
<keyword evidence="2" id="KW-0540">Nuclease</keyword>
<proteinExistence type="predicted"/>
<keyword evidence="3" id="KW-1185">Reference proteome</keyword>
<dbReference type="Proteomes" id="UP000502136">
    <property type="component" value="Chromosome"/>
</dbReference>
<gene>
    <name evidence="2" type="ORF">HGI30_15060</name>
</gene>
<dbReference type="Gene3D" id="3.90.320.10">
    <property type="match status" value="1"/>
</dbReference>